<dbReference type="InterPro" id="IPR005813">
    <property type="entry name" value="Ribosomal_bL20"/>
</dbReference>
<sequence length="38" mass="4255">GLKKVNIKLNRKVLSELAISDPSEFSELIKKAKEGLEE</sequence>
<evidence type="ECO:0000313" key="4">
    <source>
        <dbReference type="EMBL" id="GAH34770.1"/>
    </source>
</evidence>
<dbReference type="SUPFAM" id="SSF74731">
    <property type="entry name" value="Ribosomal protein L20"/>
    <property type="match status" value="1"/>
</dbReference>
<dbReference type="GO" id="GO:1990904">
    <property type="term" value="C:ribonucleoprotein complex"/>
    <property type="evidence" value="ECO:0007669"/>
    <property type="project" value="UniProtKB-KW"/>
</dbReference>
<dbReference type="EMBL" id="BARU01006639">
    <property type="protein sequence ID" value="GAH34770.1"/>
    <property type="molecule type" value="Genomic_DNA"/>
</dbReference>
<protein>
    <recommendedName>
        <fullName evidence="5">50S ribosomal protein L20</fullName>
    </recommendedName>
</protein>
<evidence type="ECO:0008006" key="5">
    <source>
        <dbReference type="Google" id="ProtNLM"/>
    </source>
</evidence>
<dbReference type="Gene3D" id="1.10.1900.20">
    <property type="entry name" value="Ribosomal protein L20"/>
    <property type="match status" value="1"/>
</dbReference>
<dbReference type="GO" id="GO:0003735">
    <property type="term" value="F:structural constituent of ribosome"/>
    <property type="evidence" value="ECO:0007669"/>
    <property type="project" value="InterPro"/>
</dbReference>
<comment type="similarity">
    <text evidence="1">Belongs to the bacterial ribosomal protein bL20 family.</text>
</comment>
<evidence type="ECO:0000256" key="1">
    <source>
        <dbReference type="ARBA" id="ARBA00007698"/>
    </source>
</evidence>
<keyword evidence="2" id="KW-0689">Ribosomal protein</keyword>
<reference evidence="4" key="1">
    <citation type="journal article" date="2014" name="Front. Microbiol.">
        <title>High frequency of phylogenetically diverse reductive dehalogenase-homologous genes in deep subseafloor sedimentary metagenomes.</title>
        <authorList>
            <person name="Kawai M."/>
            <person name="Futagami T."/>
            <person name="Toyoda A."/>
            <person name="Takaki Y."/>
            <person name="Nishi S."/>
            <person name="Hori S."/>
            <person name="Arai W."/>
            <person name="Tsubouchi T."/>
            <person name="Morono Y."/>
            <person name="Uchiyama I."/>
            <person name="Ito T."/>
            <person name="Fujiyama A."/>
            <person name="Inagaki F."/>
            <person name="Takami H."/>
        </authorList>
    </citation>
    <scope>NUCLEOTIDE SEQUENCE</scope>
    <source>
        <strain evidence="4">Expedition CK06-06</strain>
    </source>
</reference>
<comment type="caution">
    <text evidence="4">The sequence shown here is derived from an EMBL/GenBank/DDBJ whole genome shotgun (WGS) entry which is preliminary data.</text>
</comment>
<keyword evidence="3" id="KW-0687">Ribonucleoprotein</keyword>
<accession>X1FQF6</accession>
<dbReference type="AlphaFoldDB" id="X1FQF6"/>
<dbReference type="GO" id="GO:0005840">
    <property type="term" value="C:ribosome"/>
    <property type="evidence" value="ECO:0007669"/>
    <property type="project" value="UniProtKB-KW"/>
</dbReference>
<proteinExistence type="inferred from homology"/>
<dbReference type="InterPro" id="IPR035566">
    <property type="entry name" value="Ribosomal_protein_bL20_C"/>
</dbReference>
<feature type="non-terminal residue" evidence="4">
    <location>
        <position position="1"/>
    </location>
</feature>
<name>X1FQF6_9ZZZZ</name>
<evidence type="ECO:0000256" key="2">
    <source>
        <dbReference type="ARBA" id="ARBA00022980"/>
    </source>
</evidence>
<evidence type="ECO:0000256" key="3">
    <source>
        <dbReference type="ARBA" id="ARBA00023274"/>
    </source>
</evidence>
<dbReference type="Pfam" id="PF00453">
    <property type="entry name" value="Ribosomal_L20"/>
    <property type="match status" value="1"/>
</dbReference>
<organism evidence="4">
    <name type="scientific">marine sediment metagenome</name>
    <dbReference type="NCBI Taxonomy" id="412755"/>
    <lineage>
        <taxon>unclassified sequences</taxon>
        <taxon>metagenomes</taxon>
        <taxon>ecological metagenomes</taxon>
    </lineage>
</organism>
<dbReference type="GO" id="GO:0019843">
    <property type="term" value="F:rRNA binding"/>
    <property type="evidence" value="ECO:0007669"/>
    <property type="project" value="InterPro"/>
</dbReference>
<gene>
    <name evidence="4" type="ORF">S03H2_13067</name>
</gene>
<dbReference type="GO" id="GO:0006412">
    <property type="term" value="P:translation"/>
    <property type="evidence" value="ECO:0007669"/>
    <property type="project" value="InterPro"/>
</dbReference>